<gene>
    <name evidence="2" type="ORF">HNR45_000893</name>
</gene>
<dbReference type="GO" id="GO:0008236">
    <property type="term" value="F:serine-type peptidase activity"/>
    <property type="evidence" value="ECO:0007669"/>
    <property type="project" value="InterPro"/>
</dbReference>
<dbReference type="RefSeq" id="WP_159822843.1">
    <property type="nucleotide sequence ID" value="NZ_CABWNB010000002.1"/>
</dbReference>
<dbReference type="OrthoDB" id="31158at2"/>
<organism evidence="2 3">
    <name type="scientific">Negativicoccus succinicivorans</name>
    <dbReference type="NCBI Taxonomy" id="620903"/>
    <lineage>
        <taxon>Bacteria</taxon>
        <taxon>Bacillati</taxon>
        <taxon>Bacillota</taxon>
        <taxon>Negativicutes</taxon>
        <taxon>Veillonellales</taxon>
        <taxon>Veillonellaceae</taxon>
        <taxon>Negativicoccus</taxon>
    </lineage>
</organism>
<reference evidence="2 3" key="1">
    <citation type="submission" date="2020-08" db="EMBL/GenBank/DDBJ databases">
        <title>Genomic Encyclopedia of Type Strains, Phase IV (KMG-IV): sequencing the most valuable type-strain genomes for metagenomic binning, comparative biology and taxonomic classification.</title>
        <authorList>
            <person name="Goeker M."/>
        </authorList>
    </citation>
    <scope>NUCLEOTIDE SEQUENCE [LARGE SCALE GENOMIC DNA]</scope>
    <source>
        <strain evidence="2 3">DSM 21255</strain>
    </source>
</reference>
<name>A0A841R459_9FIRM</name>
<dbReference type="SUPFAM" id="SSF53474">
    <property type="entry name" value="alpha/beta-Hydrolases"/>
    <property type="match status" value="1"/>
</dbReference>
<dbReference type="GO" id="GO:0006508">
    <property type="term" value="P:proteolysis"/>
    <property type="evidence" value="ECO:0007669"/>
    <property type="project" value="InterPro"/>
</dbReference>
<dbReference type="InterPro" id="IPR001375">
    <property type="entry name" value="Peptidase_S9_cat"/>
</dbReference>
<dbReference type="Pfam" id="PF00326">
    <property type="entry name" value="Peptidase_S9"/>
    <property type="match status" value="1"/>
</dbReference>
<proteinExistence type="predicted"/>
<comment type="caution">
    <text evidence="2">The sequence shown here is derived from an EMBL/GenBank/DDBJ whole genome shotgun (WGS) entry which is preliminary data.</text>
</comment>
<accession>A0A841R459</accession>
<dbReference type="Proteomes" id="UP000591941">
    <property type="component" value="Unassembled WGS sequence"/>
</dbReference>
<protein>
    <recommendedName>
        <fullName evidence="1">Peptidase S9 prolyl oligopeptidase catalytic domain-containing protein</fullName>
    </recommendedName>
</protein>
<keyword evidence="3" id="KW-1185">Reference proteome</keyword>
<dbReference type="Gene3D" id="3.40.50.1820">
    <property type="entry name" value="alpha/beta hydrolase"/>
    <property type="match status" value="1"/>
</dbReference>
<sequence>MSKQARAFMVNISAITRQGIDAIRYTPVNPRGLVIWYHGWSSKMAGQELRALAFANAGWEVIVPAAIYHDNRGEIDYEDPKSYPYFWKTLFQNVRESDIWMDYARENGYKLIVSSGHSMGGFSALGVAAQQKAVSGVVAINGSGHWPLSHLFFQARFGQMYPLAAEIHKDVEEMSPHMHAQALKKKPFYLIHGAADNSVDPRADVEFATILQDAGADVKTEFIDNLGHFVTTGMLVSATDWLGNRFLYTGKKEER</sequence>
<evidence type="ECO:0000313" key="2">
    <source>
        <dbReference type="EMBL" id="MBB6477860.1"/>
    </source>
</evidence>
<dbReference type="AlphaFoldDB" id="A0A841R459"/>
<evidence type="ECO:0000259" key="1">
    <source>
        <dbReference type="Pfam" id="PF00326"/>
    </source>
</evidence>
<feature type="domain" description="Peptidase S9 prolyl oligopeptidase catalytic" evidence="1">
    <location>
        <begin position="111"/>
        <end position="232"/>
    </location>
</feature>
<dbReference type="EMBL" id="JACHHI010000003">
    <property type="protein sequence ID" value="MBB6477860.1"/>
    <property type="molecule type" value="Genomic_DNA"/>
</dbReference>
<dbReference type="InterPro" id="IPR029058">
    <property type="entry name" value="AB_hydrolase_fold"/>
</dbReference>
<dbReference type="GeneID" id="93486176"/>
<evidence type="ECO:0000313" key="3">
    <source>
        <dbReference type="Proteomes" id="UP000591941"/>
    </source>
</evidence>